<dbReference type="AlphaFoldDB" id="H5TMH6"/>
<name>H5TMH6_GORO1</name>
<comment type="caution">
    <text evidence="3">The sequence shown here is derived from an EMBL/GenBank/DDBJ whole genome shotgun (WGS) entry which is preliminary data.</text>
</comment>
<dbReference type="Pfam" id="PF07992">
    <property type="entry name" value="Pyr_redox_2"/>
    <property type="match status" value="1"/>
</dbReference>
<dbReference type="Gene3D" id="2.30.30.380">
    <property type="entry name" value="Zn-finger domain of Sec23/24"/>
    <property type="match status" value="1"/>
</dbReference>
<accession>H5TMH6</accession>
<dbReference type="RefSeq" id="WP_007238917.1">
    <property type="nucleotide sequence ID" value="NZ_BAFB01000118.1"/>
</dbReference>
<reference evidence="3" key="1">
    <citation type="submission" date="2012-02" db="EMBL/GenBank/DDBJ databases">
        <title>Whole genome shotgun sequence of Gordonia otitidis NBRC 100426.</title>
        <authorList>
            <person name="Yoshida I."/>
            <person name="Hosoyama A."/>
            <person name="Tsuchikane K."/>
            <person name="Katsumata H."/>
            <person name="Yamazaki S."/>
            <person name="Fujita N."/>
        </authorList>
    </citation>
    <scope>NUCLEOTIDE SEQUENCE [LARGE SCALE GENOMIC DNA]</scope>
    <source>
        <strain evidence="3">NBRC 100426</strain>
    </source>
</reference>
<dbReference type="GO" id="GO:0016491">
    <property type="term" value="F:oxidoreductase activity"/>
    <property type="evidence" value="ECO:0007669"/>
    <property type="project" value="InterPro"/>
</dbReference>
<evidence type="ECO:0000313" key="4">
    <source>
        <dbReference type="Proteomes" id="UP000005038"/>
    </source>
</evidence>
<dbReference type="EMBL" id="BAFB01000118">
    <property type="protein sequence ID" value="GAB34684.1"/>
    <property type="molecule type" value="Genomic_DNA"/>
</dbReference>
<protein>
    <recommendedName>
        <fullName evidence="2">FAD/NAD(P)-binding domain-containing protein</fullName>
    </recommendedName>
</protein>
<dbReference type="InterPro" id="IPR023753">
    <property type="entry name" value="FAD/NAD-binding_dom"/>
</dbReference>
<organism evidence="3 4">
    <name type="scientific">Gordonia otitidis (strain DSM 44809 / CCUG 52243 / JCM 12355 / NBRC 100426 / IFM 10032)</name>
    <dbReference type="NCBI Taxonomy" id="1108044"/>
    <lineage>
        <taxon>Bacteria</taxon>
        <taxon>Bacillati</taxon>
        <taxon>Actinomycetota</taxon>
        <taxon>Actinomycetes</taxon>
        <taxon>Mycobacteriales</taxon>
        <taxon>Gordoniaceae</taxon>
        <taxon>Gordonia</taxon>
    </lineage>
</organism>
<dbReference type="SUPFAM" id="SSF51905">
    <property type="entry name" value="FAD/NAD(P)-binding domain"/>
    <property type="match status" value="1"/>
</dbReference>
<proteinExistence type="predicted"/>
<feature type="region of interest" description="Disordered" evidence="1">
    <location>
        <begin position="161"/>
        <end position="188"/>
    </location>
</feature>
<dbReference type="InterPro" id="IPR036188">
    <property type="entry name" value="FAD/NAD-bd_sf"/>
</dbReference>
<evidence type="ECO:0000256" key="1">
    <source>
        <dbReference type="SAM" id="MobiDB-lite"/>
    </source>
</evidence>
<evidence type="ECO:0000313" key="3">
    <source>
        <dbReference type="EMBL" id="GAB34684.1"/>
    </source>
</evidence>
<keyword evidence="4" id="KW-1185">Reference proteome</keyword>
<feature type="domain" description="FAD/NAD(P)-binding" evidence="2">
    <location>
        <begin position="45"/>
        <end position="147"/>
    </location>
</feature>
<dbReference type="Gene3D" id="3.50.50.60">
    <property type="entry name" value="FAD/NAD(P)-binding domain"/>
    <property type="match status" value="2"/>
</dbReference>
<evidence type="ECO:0000259" key="2">
    <source>
        <dbReference type="Pfam" id="PF07992"/>
    </source>
</evidence>
<dbReference type="STRING" id="1108044.GOOTI_118_00200"/>
<dbReference type="Proteomes" id="UP000005038">
    <property type="component" value="Unassembled WGS sequence"/>
</dbReference>
<sequence length="188" mass="20216">MGSDKVKCPHCGKVNRVPAAGNGRPRCGNCHEPLPWIASAGDGDFAEVAEKSSVPVLLLIRGHDLGKSMSRYLVDQIERHPRVTVHRNTEIRQVHGDKHLEEIVVEDNRTGDQDTIRVHALFVFIGATPHTGWLADTIALDDHGFVLTGMDAVHARGDGNRPISAGCPGRSKPAGPACSRRATSAAAR</sequence>
<gene>
    <name evidence="3" type="ORF">GOOTI_118_00200</name>
</gene>
<feature type="compositionally biased region" description="Low complexity" evidence="1">
    <location>
        <begin position="177"/>
        <end position="188"/>
    </location>
</feature>